<keyword evidence="2" id="KW-1185">Reference proteome</keyword>
<dbReference type="EMBL" id="JBBKAJ010000022">
    <property type="protein sequence ID" value="MEJ8637525.1"/>
    <property type="molecule type" value="Genomic_DNA"/>
</dbReference>
<name>A0ACC6Q1V2_9ACTN</name>
<organism evidence="1 2">
    <name type="scientific">Streptomyces achmelvichensis</name>
    <dbReference type="NCBI Taxonomy" id="3134111"/>
    <lineage>
        <taxon>Bacteria</taxon>
        <taxon>Bacillati</taxon>
        <taxon>Actinomycetota</taxon>
        <taxon>Actinomycetes</taxon>
        <taxon>Kitasatosporales</taxon>
        <taxon>Streptomycetaceae</taxon>
        <taxon>Streptomyces</taxon>
    </lineage>
</organism>
<sequence>MLPQPGRARRAWTKGFAGTALVTASSILMGLVYAVPAQADEPGDNPTDPWLRTLRISLGADARKDRCQVARAVHYGGPEMKAVANTALSGTDADIKAAWKDWHFGFGPLGEAQTADEDAAGVRGDAFTARQNKLNETNKPYAHTNSSGGRDYHAPEFGLDVLAFAKKEREFSFKVGGDPTPKPGKASLDKAKEVLAAFDTEGDNWGSSYKPFARDEVVGLNNGENGTPGSANDVASVLRFGGFAKNAPEPGSLEHRAEVEFLKVAWAGCDSNNPVDHYRALTGVVVDAYSEWEAEYSSQTKQRQEIVAAELTTSKEVRVATEAMLESIRQAWQADQILYFQKYWAGQPKDSILRPKPEVFTKAAADLTAARKAAAAQVPIADKAVATAKAAADKASASQSAAWAIADAAKTPRGRGLMYAQQSVQVTKASYAATQAAAKTALTASNAAKATVADSQALLALAKTQSHALNTEFRKAAALEAAAQAKSAAAAADAQAKEAAANAAKAKTAQGTAEAAEQTAKAGAAEAKKQRGIAEKEKGIAAAERANATKEREKAAAAEQRAGSEREAAGRARTAAESAGTTAAAKRDQAEEAEAEAYLARDAAIEAEREKKATASRAAALEAAAAAAEGTAAAGEAREAATEARSAANDAAGAATRARAAANEASTAAVNARAAATRAQGAASRSRAAADSAWSAYMTTHAAAATAHAAAADAIDAAAAARTNAKNAEAEAKKAQAAAVKARQEATAAKAEADKTAAWAVKTAGFAFAAGQAATAARDAATAVTKAANEAITIGAPYQETDTSAAFAVLVGQTSKTMAEQQAAAAKAKSDEAAKAAATAKALADKAAGDAKIAAQAAAAAAADAAKALASVAAARASAAEAEKSAAAAKKADLAAQKYDQEAGTDAVYAGFAATDAESEAAAADREATDAERDAASARASAGAAEKDAASADATATKAEKDATAAETAAKNADGAAKDADSAADRAEADERKRLEEARKAAMESGDTGAEGPAEPGLSADDEAILLAQCGQQCVDQFREALAATNKTVIDWVRENGGEILLEVLGVNNVKRCFGEGDIESCLWSLVDVGSLVLVVGKLPAVTKAIVAVVSGVAKFFEKARWGKKVLKSLREIIEKYRKGDLGECVLDAADLFSDVAQSPGARSAKAAPGKSGASASAKASGKKKRFCGIKHASPVDDDWCSKRGAHINLLNGAEVGITTTNVKGGIMGTPIRSANGQFPTDAEIRATVQAIIDDDSLREDLISKTTDAMHIFNQDEQARKYNANLEPGQKRKTLKFGCATNFAPKLARLVQALKAISEQKAAG</sequence>
<accession>A0ACC6Q1V2</accession>
<dbReference type="Proteomes" id="UP001377168">
    <property type="component" value="Unassembled WGS sequence"/>
</dbReference>
<proteinExistence type="predicted"/>
<gene>
    <name evidence="1" type="ORF">WKI67_29580</name>
</gene>
<comment type="caution">
    <text evidence="1">The sequence shown here is derived from an EMBL/GenBank/DDBJ whole genome shotgun (WGS) entry which is preliminary data.</text>
</comment>
<reference evidence="1" key="1">
    <citation type="submission" date="2024-03" db="EMBL/GenBank/DDBJ databases">
        <title>Novel Streptomyces species of biotechnological and ecological value are a feature of Machair soil.</title>
        <authorList>
            <person name="Prole J.R."/>
            <person name="Goodfellow M."/>
            <person name="Allenby N."/>
            <person name="Ward A.C."/>
        </authorList>
    </citation>
    <scope>NUCLEOTIDE SEQUENCE</scope>
    <source>
        <strain evidence="1">MS2.AVA.5</strain>
    </source>
</reference>
<evidence type="ECO:0000313" key="2">
    <source>
        <dbReference type="Proteomes" id="UP001377168"/>
    </source>
</evidence>
<evidence type="ECO:0000313" key="1">
    <source>
        <dbReference type="EMBL" id="MEJ8637525.1"/>
    </source>
</evidence>
<protein>
    <submittedName>
        <fullName evidence="1">Uncharacterized protein</fullName>
    </submittedName>
</protein>